<feature type="chain" id="PRO_5005503941" description="Lipoprotein" evidence="1">
    <location>
        <begin position="22"/>
        <end position="111"/>
    </location>
</feature>
<dbReference type="RefSeq" id="WP_141656758.1">
    <property type="nucleotide sequence ID" value="NZ_CYHA01000014.1"/>
</dbReference>
<name>A0A0K6H9B0_9NEIS</name>
<evidence type="ECO:0008006" key="4">
    <source>
        <dbReference type="Google" id="ProtNLM"/>
    </source>
</evidence>
<proteinExistence type="predicted"/>
<dbReference type="Proteomes" id="UP000243535">
    <property type="component" value="Unassembled WGS sequence"/>
</dbReference>
<organism evidence="2 3">
    <name type="scientific">Gulbenkiania indica</name>
    <dbReference type="NCBI Taxonomy" id="375574"/>
    <lineage>
        <taxon>Bacteria</taxon>
        <taxon>Pseudomonadati</taxon>
        <taxon>Pseudomonadota</taxon>
        <taxon>Betaproteobacteria</taxon>
        <taxon>Neisseriales</taxon>
        <taxon>Chromobacteriaceae</taxon>
        <taxon>Gulbenkiania</taxon>
    </lineage>
</organism>
<evidence type="ECO:0000313" key="3">
    <source>
        <dbReference type="Proteomes" id="UP000243535"/>
    </source>
</evidence>
<sequence length="111" mass="11551">MRKALLLALAVVALVGCGNQADNPASGTAEHPQRPKAPQVDEVLKAQLKANPAQLAVMRKECSEISTQARRAGTRPNPDDESRCLTVLMAGSEGAQGQTFKGGSADLKGGQ</sequence>
<dbReference type="STRING" id="375574.GCA_001418035_02730"/>
<evidence type="ECO:0000256" key="1">
    <source>
        <dbReference type="SAM" id="SignalP"/>
    </source>
</evidence>
<protein>
    <recommendedName>
        <fullName evidence="4">Lipoprotein</fullName>
    </recommendedName>
</protein>
<dbReference type="EMBL" id="CYHA01000014">
    <property type="protein sequence ID" value="CUA87420.1"/>
    <property type="molecule type" value="Genomic_DNA"/>
</dbReference>
<feature type="signal peptide" evidence="1">
    <location>
        <begin position="1"/>
        <end position="21"/>
    </location>
</feature>
<dbReference type="AlphaFoldDB" id="A0A0K6H9B0"/>
<gene>
    <name evidence="2" type="ORF">Ga0061063_0153</name>
</gene>
<keyword evidence="3" id="KW-1185">Reference proteome</keyword>
<reference evidence="3" key="1">
    <citation type="submission" date="2015-08" db="EMBL/GenBank/DDBJ databases">
        <authorList>
            <person name="Varghese N."/>
        </authorList>
    </citation>
    <scope>NUCLEOTIDE SEQUENCE [LARGE SCALE GENOMIC DNA]</scope>
    <source>
        <strain evidence="3">DSM 17901</strain>
    </source>
</reference>
<dbReference type="PROSITE" id="PS51257">
    <property type="entry name" value="PROKAR_LIPOPROTEIN"/>
    <property type="match status" value="1"/>
</dbReference>
<accession>A0A0K6H9B0</accession>
<evidence type="ECO:0000313" key="2">
    <source>
        <dbReference type="EMBL" id="CUA87420.1"/>
    </source>
</evidence>
<keyword evidence="1" id="KW-0732">Signal</keyword>